<reference evidence="1 2" key="1">
    <citation type="submission" date="2018-07" db="EMBL/GenBank/DDBJ databases">
        <title>Marsedoiliclastica nanhaica gen. nov. sp. nov., a novel marine hydrocarbonoclastic bacterium isolated from an in-situ enriched hydrocarbon-degrading consortium in deep-sea sediment.</title>
        <authorList>
            <person name="Dong C."/>
            <person name="Ma T."/>
            <person name="Liu R."/>
            <person name="Shao Z."/>
        </authorList>
    </citation>
    <scope>NUCLEOTIDE SEQUENCE [LARGE SCALE GENOMIC DNA]</scope>
    <source>
        <strain evidence="2">soil36-7</strain>
    </source>
</reference>
<protein>
    <submittedName>
        <fullName evidence="1">Uncharacterized protein</fullName>
    </submittedName>
</protein>
<keyword evidence="2" id="KW-1185">Reference proteome</keyword>
<proteinExistence type="predicted"/>
<dbReference type="AlphaFoldDB" id="A0A4P7XCM6"/>
<dbReference type="Proteomes" id="UP000298049">
    <property type="component" value="Chromosome"/>
</dbReference>
<dbReference type="EMBL" id="CP031093">
    <property type="protein sequence ID" value="QCF24598.1"/>
    <property type="molecule type" value="Genomic_DNA"/>
</dbReference>
<dbReference type="KEGG" id="hmi:soil367_00740"/>
<gene>
    <name evidence="1" type="ORF">soil367_00740</name>
</gene>
<name>A0A4P7XCM6_9ALTE</name>
<dbReference type="RefSeq" id="WP_136545959.1">
    <property type="nucleotide sequence ID" value="NZ_CP031093.1"/>
</dbReference>
<accession>A0A4P7XCM6</accession>
<sequence>MALVYRRQITRDAVGIQVGLKLLRRLEGNRFTVMFNAVLTVLDDSVGLAGGNGWVNFDWGQDQLP</sequence>
<organism evidence="1 2">
    <name type="scientific">Hydrocarboniclastica marina</name>
    <dbReference type="NCBI Taxonomy" id="2259620"/>
    <lineage>
        <taxon>Bacteria</taxon>
        <taxon>Pseudomonadati</taxon>
        <taxon>Pseudomonadota</taxon>
        <taxon>Gammaproteobacteria</taxon>
        <taxon>Alteromonadales</taxon>
        <taxon>Alteromonadaceae</taxon>
        <taxon>Hydrocarboniclastica</taxon>
    </lineage>
</organism>
<evidence type="ECO:0000313" key="2">
    <source>
        <dbReference type="Proteomes" id="UP000298049"/>
    </source>
</evidence>
<evidence type="ECO:0000313" key="1">
    <source>
        <dbReference type="EMBL" id="QCF24598.1"/>
    </source>
</evidence>